<dbReference type="PANTHER" id="PTHR30244">
    <property type="entry name" value="TRANSAMINASE"/>
    <property type="match status" value="1"/>
</dbReference>
<dbReference type="AlphaFoldDB" id="A0A6J7CPD2"/>
<proteinExistence type="predicted"/>
<accession>A0A6J7CPD2</accession>
<dbReference type="InterPro" id="IPR015421">
    <property type="entry name" value="PyrdxlP-dep_Trfase_major"/>
</dbReference>
<dbReference type="GO" id="GO:0000271">
    <property type="term" value="P:polysaccharide biosynthetic process"/>
    <property type="evidence" value="ECO:0007669"/>
    <property type="project" value="TreeGrafter"/>
</dbReference>
<name>A0A6J7CPD2_9ZZZZ</name>
<dbReference type="Gene3D" id="3.90.1150.10">
    <property type="entry name" value="Aspartate Aminotransferase, domain 1"/>
    <property type="match status" value="1"/>
</dbReference>
<dbReference type="InterPro" id="IPR015422">
    <property type="entry name" value="PyrdxlP-dep_Trfase_small"/>
</dbReference>
<reference evidence="2" key="1">
    <citation type="submission" date="2020-05" db="EMBL/GenBank/DDBJ databases">
        <authorList>
            <person name="Chiriac C."/>
            <person name="Salcher M."/>
            <person name="Ghai R."/>
            <person name="Kavagutti S V."/>
        </authorList>
    </citation>
    <scope>NUCLEOTIDE SEQUENCE</scope>
</reference>
<gene>
    <name evidence="1" type="ORF">UFOPK2922_00202</name>
    <name evidence="2" type="ORF">UFOPK3306_00272</name>
    <name evidence="3" type="ORF">UFOPK4209_00199</name>
</gene>
<sequence>MHPNKYSDAARTKAMEALFSEVNNDDGLDWPSSFEERFLTVSKQKYAVAVNSGTSGLHVALMALGVGPGDEVISPALTVIMDTFATLYVGATPVFADVLQDTWNIDPASVEALITPRTKAIISVSWFGLPADLVSLRRIADKYGIALIDDSAETILVGDYQPNKASAPDIRVFSFESKKHLSTGGEGGMVTTDSADLAKRIRQAGGLGYRHLSAMKGRTSLAARTFQSPEYMRFDAIGFNYRMTPVTAAIGIGQLEDLPEKLQARLDCSTAFSNAITGCSWLIPQSTPEGLVHSYYSFGILYDGEAQKGVTWQEFYDRYAEKGGDGYYANCSNPYLEPVFKGKHFGVQKCEFGLAPVAELLQKNIMAFKTNYLDMERLAENAKILGELIDEIGR</sequence>
<dbReference type="GO" id="GO:0008483">
    <property type="term" value="F:transaminase activity"/>
    <property type="evidence" value="ECO:0007669"/>
    <property type="project" value="TreeGrafter"/>
</dbReference>
<dbReference type="Gene3D" id="3.40.640.10">
    <property type="entry name" value="Type I PLP-dependent aspartate aminotransferase-like (Major domain)"/>
    <property type="match status" value="1"/>
</dbReference>
<dbReference type="EMBL" id="CAFBLI010000012">
    <property type="protein sequence ID" value="CAB4857999.1"/>
    <property type="molecule type" value="Genomic_DNA"/>
</dbReference>
<evidence type="ECO:0000313" key="3">
    <source>
        <dbReference type="EMBL" id="CAB5034675.1"/>
    </source>
</evidence>
<dbReference type="InterPro" id="IPR000653">
    <property type="entry name" value="DegT/StrS_aminotransferase"/>
</dbReference>
<dbReference type="EMBL" id="CAFBPY010000017">
    <property type="protein sequence ID" value="CAB5034675.1"/>
    <property type="molecule type" value="Genomic_DNA"/>
</dbReference>
<dbReference type="SUPFAM" id="SSF53383">
    <property type="entry name" value="PLP-dependent transferases"/>
    <property type="match status" value="1"/>
</dbReference>
<protein>
    <submittedName>
        <fullName evidence="2">Unannotated protein</fullName>
    </submittedName>
</protein>
<organism evidence="2">
    <name type="scientific">freshwater metagenome</name>
    <dbReference type="NCBI Taxonomy" id="449393"/>
    <lineage>
        <taxon>unclassified sequences</taxon>
        <taxon>metagenomes</taxon>
        <taxon>ecological metagenomes</taxon>
    </lineage>
</organism>
<dbReference type="InterPro" id="IPR015424">
    <property type="entry name" value="PyrdxlP-dep_Trfase"/>
</dbReference>
<dbReference type="EMBL" id="CAEZZS010000005">
    <property type="protein sequence ID" value="CAB4768635.1"/>
    <property type="molecule type" value="Genomic_DNA"/>
</dbReference>
<dbReference type="Pfam" id="PF01041">
    <property type="entry name" value="DegT_DnrJ_EryC1"/>
    <property type="match status" value="1"/>
</dbReference>
<evidence type="ECO:0000313" key="2">
    <source>
        <dbReference type="EMBL" id="CAB4857999.1"/>
    </source>
</evidence>
<evidence type="ECO:0000313" key="1">
    <source>
        <dbReference type="EMBL" id="CAB4768635.1"/>
    </source>
</evidence>
<dbReference type="GO" id="GO:0030170">
    <property type="term" value="F:pyridoxal phosphate binding"/>
    <property type="evidence" value="ECO:0007669"/>
    <property type="project" value="TreeGrafter"/>
</dbReference>
<dbReference type="PANTHER" id="PTHR30244:SF34">
    <property type="entry name" value="DTDP-4-AMINO-4,6-DIDEOXYGALACTOSE TRANSAMINASE"/>
    <property type="match status" value="1"/>
</dbReference>